<evidence type="ECO:0000313" key="3">
    <source>
        <dbReference type="Proteomes" id="UP000886998"/>
    </source>
</evidence>
<keyword evidence="1" id="KW-0732">Signal</keyword>
<proteinExistence type="predicted"/>
<dbReference type="EMBL" id="BMAV01001244">
    <property type="protein sequence ID" value="GFY39178.1"/>
    <property type="molecule type" value="Genomic_DNA"/>
</dbReference>
<accession>A0A8X6WPX0</accession>
<keyword evidence="3" id="KW-1185">Reference proteome</keyword>
<feature type="signal peptide" evidence="1">
    <location>
        <begin position="1"/>
        <end position="22"/>
    </location>
</feature>
<dbReference type="Proteomes" id="UP000886998">
    <property type="component" value="Unassembled WGS sequence"/>
</dbReference>
<sequence length="122" mass="13827">MPKGFASAFTLDLLVWMRWVDSLREFDRLSFSIPNASSPDDLLYHKVVLCEMCAFYKVLLTDCLFKSKATVPRPNPNIFSVKSRVGNSCCRSAVIEIRELAPYVTSPCHAATDVRDERSCLF</sequence>
<dbReference type="AlphaFoldDB" id="A0A8X6WPX0"/>
<reference evidence="2" key="1">
    <citation type="submission" date="2020-08" db="EMBL/GenBank/DDBJ databases">
        <title>Multicomponent nature underlies the extraordinary mechanical properties of spider dragline silk.</title>
        <authorList>
            <person name="Kono N."/>
            <person name="Nakamura H."/>
            <person name="Mori M."/>
            <person name="Yoshida Y."/>
            <person name="Ohtoshi R."/>
            <person name="Malay A.D."/>
            <person name="Moran D.A.P."/>
            <person name="Tomita M."/>
            <person name="Numata K."/>
            <person name="Arakawa K."/>
        </authorList>
    </citation>
    <scope>NUCLEOTIDE SEQUENCE</scope>
</reference>
<feature type="chain" id="PRO_5036468800" evidence="1">
    <location>
        <begin position="23"/>
        <end position="122"/>
    </location>
</feature>
<protein>
    <submittedName>
        <fullName evidence="2">Uncharacterized protein</fullName>
    </submittedName>
</protein>
<name>A0A8X6WPX0_9ARAC</name>
<organism evidence="2 3">
    <name type="scientific">Trichonephila inaurata madagascariensis</name>
    <dbReference type="NCBI Taxonomy" id="2747483"/>
    <lineage>
        <taxon>Eukaryota</taxon>
        <taxon>Metazoa</taxon>
        <taxon>Ecdysozoa</taxon>
        <taxon>Arthropoda</taxon>
        <taxon>Chelicerata</taxon>
        <taxon>Arachnida</taxon>
        <taxon>Araneae</taxon>
        <taxon>Araneomorphae</taxon>
        <taxon>Entelegynae</taxon>
        <taxon>Araneoidea</taxon>
        <taxon>Nephilidae</taxon>
        <taxon>Trichonephila</taxon>
        <taxon>Trichonephila inaurata</taxon>
    </lineage>
</organism>
<evidence type="ECO:0000313" key="2">
    <source>
        <dbReference type="EMBL" id="GFY39178.1"/>
    </source>
</evidence>
<comment type="caution">
    <text evidence="2">The sequence shown here is derived from an EMBL/GenBank/DDBJ whole genome shotgun (WGS) entry which is preliminary data.</text>
</comment>
<gene>
    <name evidence="2" type="ORF">TNIN_499081</name>
</gene>
<evidence type="ECO:0000256" key="1">
    <source>
        <dbReference type="SAM" id="SignalP"/>
    </source>
</evidence>